<dbReference type="RefSeq" id="WP_125562633.1">
    <property type="nucleotide sequence ID" value="NZ_RBVX01000070.1"/>
</dbReference>
<dbReference type="GO" id="GO:0015297">
    <property type="term" value="F:antiporter activity"/>
    <property type="evidence" value="ECO:0007669"/>
    <property type="project" value="UniProtKB-KW"/>
</dbReference>
<feature type="transmembrane region" description="Helical" evidence="13">
    <location>
        <begin position="133"/>
        <end position="150"/>
    </location>
</feature>
<dbReference type="OrthoDB" id="9780160at2"/>
<evidence type="ECO:0000256" key="6">
    <source>
        <dbReference type="ARBA" id="ARBA00022449"/>
    </source>
</evidence>
<accession>A0A428MTD7</accession>
<feature type="transmembrane region" description="Helical" evidence="13">
    <location>
        <begin position="282"/>
        <end position="305"/>
    </location>
</feature>
<evidence type="ECO:0000256" key="1">
    <source>
        <dbReference type="ARBA" id="ARBA00003408"/>
    </source>
</evidence>
<proteinExistence type="inferred from homology"/>
<dbReference type="InterPro" id="IPR050222">
    <property type="entry name" value="MATE_MdtK"/>
</dbReference>
<feature type="transmembrane region" description="Helical" evidence="13">
    <location>
        <begin position="242"/>
        <end position="270"/>
    </location>
</feature>
<keyword evidence="8 13" id="KW-0812">Transmembrane</keyword>
<evidence type="ECO:0000256" key="5">
    <source>
        <dbReference type="ARBA" id="ARBA00022448"/>
    </source>
</evidence>
<dbReference type="PIRSF" id="PIRSF006603">
    <property type="entry name" value="DinF"/>
    <property type="match status" value="1"/>
</dbReference>
<feature type="transmembrane region" description="Helical" evidence="13">
    <location>
        <begin position="390"/>
        <end position="413"/>
    </location>
</feature>
<comment type="subcellular location">
    <subcellularLocation>
        <location evidence="2">Cell membrane</location>
        <topology evidence="2">Multi-pass membrane protein</topology>
    </subcellularLocation>
</comment>
<evidence type="ECO:0000256" key="11">
    <source>
        <dbReference type="ARBA" id="ARBA00023136"/>
    </source>
</evidence>
<dbReference type="PANTHER" id="PTHR43298">
    <property type="entry name" value="MULTIDRUG RESISTANCE PROTEIN NORM-RELATED"/>
    <property type="match status" value="1"/>
</dbReference>
<dbReference type="InterPro" id="IPR002528">
    <property type="entry name" value="MATE_fam"/>
</dbReference>
<evidence type="ECO:0000256" key="9">
    <source>
        <dbReference type="ARBA" id="ARBA00022989"/>
    </source>
</evidence>
<evidence type="ECO:0000256" key="3">
    <source>
        <dbReference type="ARBA" id="ARBA00010199"/>
    </source>
</evidence>
<dbReference type="NCBIfam" id="TIGR00797">
    <property type="entry name" value="matE"/>
    <property type="match status" value="1"/>
</dbReference>
<comment type="function">
    <text evidence="1">Multidrug efflux pump.</text>
</comment>
<evidence type="ECO:0000256" key="2">
    <source>
        <dbReference type="ARBA" id="ARBA00004651"/>
    </source>
</evidence>
<keyword evidence="9 13" id="KW-1133">Transmembrane helix</keyword>
<dbReference type="PANTHER" id="PTHR43298:SF2">
    <property type="entry name" value="FMN_FAD EXPORTER YEEO-RELATED"/>
    <property type="match status" value="1"/>
</dbReference>
<dbReference type="EMBL" id="RBVX01000070">
    <property type="protein sequence ID" value="RSL29392.1"/>
    <property type="molecule type" value="Genomic_DNA"/>
</dbReference>
<sequence length="455" mass="50473">MYHAETVKEKIKLFATVLWPILVTQLSYFGMNLIDTIMSGQAGTNDLAGVSVGSSLWLPVFTGINGILLAITPMVAQLLGKNKREEIANIITQGFYVAVLFGIFIIGVGAILLDPVLSIMSLDTEVHYIAKHYLIGLSTGIIPFFLSIVLRNFFDAQGHPRITMTIMLTTLPLNFLLNYAFIFGKWGLPEFGGVGAGYATAISYWIILIFSILMTFQVDVMRSYRIFIHWFVPSIKSWQHQLAIGIPIGLSLFFEASIFSAVTLLMASMFDTITIAAHQAAFSFTSIIFMIPLSMSLALTIVVAFEVGNRHIAHANQYARIGVITAMVLLLFSSIFIYTFREPIAYIYTDNPEVVVLAKQFLIFAIFYQLSDAAQSTLQGVLQGYKDVTIPFTISLLSYWGLGLPAGYALAAYTALGPFGYWIGITVGLTSAATGFFIRLRIIQKRYRFSYKIKS</sequence>
<evidence type="ECO:0000256" key="12">
    <source>
        <dbReference type="ARBA" id="ARBA00031636"/>
    </source>
</evidence>
<evidence type="ECO:0000313" key="14">
    <source>
        <dbReference type="EMBL" id="RSL29392.1"/>
    </source>
</evidence>
<evidence type="ECO:0000313" key="15">
    <source>
        <dbReference type="Proteomes" id="UP000275076"/>
    </source>
</evidence>
<keyword evidence="10" id="KW-0406">Ion transport</keyword>
<name>A0A428MTD7_9BACI</name>
<feature type="transmembrane region" description="Helical" evidence="13">
    <location>
        <begin position="419"/>
        <end position="438"/>
    </location>
</feature>
<dbReference type="AlphaFoldDB" id="A0A428MTD7"/>
<organism evidence="14 15">
    <name type="scientific">Salibacterium salarium</name>
    <dbReference type="NCBI Taxonomy" id="284579"/>
    <lineage>
        <taxon>Bacteria</taxon>
        <taxon>Bacillati</taxon>
        <taxon>Bacillota</taxon>
        <taxon>Bacilli</taxon>
        <taxon>Bacillales</taxon>
        <taxon>Bacillaceae</taxon>
    </lineage>
</organism>
<keyword evidence="6" id="KW-0050">Antiport</keyword>
<protein>
    <recommendedName>
        <fullName evidence="4">Probable multidrug resistance protein NorM</fullName>
    </recommendedName>
    <alternativeName>
        <fullName evidence="12">Multidrug-efflux transporter</fullName>
    </alternativeName>
</protein>
<dbReference type="InterPro" id="IPR048279">
    <property type="entry name" value="MdtK-like"/>
</dbReference>
<dbReference type="CDD" id="cd13131">
    <property type="entry name" value="MATE_NorM_like"/>
    <property type="match status" value="1"/>
</dbReference>
<feature type="transmembrane region" description="Helical" evidence="13">
    <location>
        <begin position="91"/>
        <end position="113"/>
    </location>
</feature>
<evidence type="ECO:0000256" key="8">
    <source>
        <dbReference type="ARBA" id="ARBA00022692"/>
    </source>
</evidence>
<keyword evidence="7" id="KW-1003">Cell membrane</keyword>
<feature type="transmembrane region" description="Helical" evidence="13">
    <location>
        <begin position="317"/>
        <end position="340"/>
    </location>
</feature>
<dbReference type="GO" id="GO:0006811">
    <property type="term" value="P:monoatomic ion transport"/>
    <property type="evidence" value="ECO:0007669"/>
    <property type="project" value="UniProtKB-KW"/>
</dbReference>
<keyword evidence="15" id="KW-1185">Reference proteome</keyword>
<keyword evidence="5" id="KW-0813">Transport</keyword>
<evidence type="ECO:0000256" key="7">
    <source>
        <dbReference type="ARBA" id="ARBA00022475"/>
    </source>
</evidence>
<dbReference type="Pfam" id="PF01554">
    <property type="entry name" value="MatE"/>
    <property type="match status" value="2"/>
</dbReference>
<feature type="transmembrane region" description="Helical" evidence="13">
    <location>
        <begin position="162"/>
        <end position="182"/>
    </location>
</feature>
<feature type="transmembrane region" description="Helical" evidence="13">
    <location>
        <begin position="12"/>
        <end position="31"/>
    </location>
</feature>
<feature type="transmembrane region" description="Helical" evidence="13">
    <location>
        <begin position="202"/>
        <end position="221"/>
    </location>
</feature>
<reference evidence="14 15" key="1">
    <citation type="submission" date="2018-10" db="EMBL/GenBank/DDBJ databases">
        <title>Draft genome sequence of Bacillus salarius IM0101, isolated from a hypersaline soil in Inner Mongolia, China.</title>
        <authorList>
            <person name="Yamprayoonswat W."/>
            <person name="Boonvisut S."/>
            <person name="Jumpathong W."/>
            <person name="Sittihan S."/>
            <person name="Ruangsuj P."/>
            <person name="Wanthongcharoen S."/>
            <person name="Thongpramul N."/>
            <person name="Pimmason S."/>
            <person name="Yu B."/>
            <person name="Yasawong M."/>
        </authorList>
    </citation>
    <scope>NUCLEOTIDE SEQUENCE [LARGE SCALE GENOMIC DNA]</scope>
    <source>
        <strain evidence="14 15">IM0101</strain>
    </source>
</reference>
<dbReference type="Proteomes" id="UP000275076">
    <property type="component" value="Unassembled WGS sequence"/>
</dbReference>
<feature type="transmembrane region" description="Helical" evidence="13">
    <location>
        <begin position="56"/>
        <end position="79"/>
    </location>
</feature>
<dbReference type="GO" id="GO:0005886">
    <property type="term" value="C:plasma membrane"/>
    <property type="evidence" value="ECO:0007669"/>
    <property type="project" value="UniProtKB-SubCell"/>
</dbReference>
<dbReference type="GO" id="GO:0042910">
    <property type="term" value="F:xenobiotic transmembrane transporter activity"/>
    <property type="evidence" value="ECO:0007669"/>
    <property type="project" value="InterPro"/>
</dbReference>
<evidence type="ECO:0000256" key="4">
    <source>
        <dbReference type="ARBA" id="ARBA00020268"/>
    </source>
</evidence>
<evidence type="ECO:0000256" key="10">
    <source>
        <dbReference type="ARBA" id="ARBA00023065"/>
    </source>
</evidence>
<keyword evidence="11 13" id="KW-0472">Membrane</keyword>
<comment type="caution">
    <text evidence="14">The sequence shown here is derived from an EMBL/GenBank/DDBJ whole genome shotgun (WGS) entry which is preliminary data.</text>
</comment>
<evidence type="ECO:0000256" key="13">
    <source>
        <dbReference type="SAM" id="Phobius"/>
    </source>
</evidence>
<comment type="similarity">
    <text evidence="3">Belongs to the multi antimicrobial extrusion (MATE) (TC 2.A.66.1) family.</text>
</comment>
<gene>
    <name evidence="14" type="ORF">D7Z54_31510</name>
</gene>